<gene>
    <name evidence="1" type="ORF">GQA94_06430</name>
</gene>
<dbReference type="EMBL" id="CP046902">
    <property type="protein sequence ID" value="QGZ29717.1"/>
    <property type="molecule type" value="Genomic_DNA"/>
</dbReference>
<accession>A0A6I6LLK0</accession>
<reference evidence="1 2" key="1">
    <citation type="submission" date="2019-12" db="EMBL/GenBank/DDBJ databases">
        <title>Complete genome sequence of Pseudomonas stutzeri.</title>
        <authorList>
            <person name="Lim S.R."/>
            <person name="Kim J.H."/>
        </authorList>
    </citation>
    <scope>NUCLEOTIDE SEQUENCE [LARGE SCALE GENOMIC DNA]</scope>
    <source>
        <strain evidence="1 2">PM101005</strain>
    </source>
</reference>
<name>A0A6I6LLK0_STUST</name>
<dbReference type="AlphaFoldDB" id="A0A6I6LLK0"/>
<sequence length="46" mass="4955">MIDHGAIQSKCICLCRSKDCAITGGTRVTGQPKVRNCTYRPARTGS</sequence>
<organism evidence="1 2">
    <name type="scientific">Stutzerimonas stutzeri</name>
    <name type="common">Pseudomonas stutzeri</name>
    <dbReference type="NCBI Taxonomy" id="316"/>
    <lineage>
        <taxon>Bacteria</taxon>
        <taxon>Pseudomonadati</taxon>
        <taxon>Pseudomonadota</taxon>
        <taxon>Gammaproteobacteria</taxon>
        <taxon>Pseudomonadales</taxon>
        <taxon>Pseudomonadaceae</taxon>
        <taxon>Stutzerimonas</taxon>
    </lineage>
</organism>
<dbReference type="RefSeq" id="WP_158187295.1">
    <property type="nucleotide sequence ID" value="NZ_CP046902.1"/>
</dbReference>
<evidence type="ECO:0000313" key="1">
    <source>
        <dbReference type="EMBL" id="QGZ29717.1"/>
    </source>
</evidence>
<dbReference type="Proteomes" id="UP000438983">
    <property type="component" value="Chromosome"/>
</dbReference>
<proteinExistence type="predicted"/>
<evidence type="ECO:0000313" key="2">
    <source>
        <dbReference type="Proteomes" id="UP000438983"/>
    </source>
</evidence>
<protein>
    <submittedName>
        <fullName evidence="1">Uncharacterized protein</fullName>
    </submittedName>
</protein>